<keyword evidence="2" id="KW-1185">Reference proteome</keyword>
<evidence type="ECO:0000313" key="2">
    <source>
        <dbReference type="Proteomes" id="UP001203297"/>
    </source>
</evidence>
<accession>A0AAD4QGE8</accession>
<dbReference type="Proteomes" id="UP001203297">
    <property type="component" value="Unassembled WGS sequence"/>
</dbReference>
<comment type="caution">
    <text evidence="1">The sequence shown here is derived from an EMBL/GenBank/DDBJ whole genome shotgun (WGS) entry which is preliminary data.</text>
</comment>
<protein>
    <submittedName>
        <fullName evidence="1">Uncharacterized protein</fullName>
    </submittedName>
</protein>
<reference evidence="1" key="1">
    <citation type="journal article" date="2022" name="New Phytol.">
        <title>Evolutionary transition to the ectomycorrhizal habit in the genomes of a hyperdiverse lineage of mushroom-forming fungi.</title>
        <authorList>
            <person name="Looney B."/>
            <person name="Miyauchi S."/>
            <person name="Morin E."/>
            <person name="Drula E."/>
            <person name="Courty P.E."/>
            <person name="Kohler A."/>
            <person name="Kuo A."/>
            <person name="LaButti K."/>
            <person name="Pangilinan J."/>
            <person name="Lipzen A."/>
            <person name="Riley R."/>
            <person name="Andreopoulos W."/>
            <person name="He G."/>
            <person name="Johnson J."/>
            <person name="Nolan M."/>
            <person name="Tritt A."/>
            <person name="Barry K.W."/>
            <person name="Grigoriev I.V."/>
            <person name="Nagy L.G."/>
            <person name="Hibbett D."/>
            <person name="Henrissat B."/>
            <person name="Matheny P.B."/>
            <person name="Labbe J."/>
            <person name="Martin F.M."/>
        </authorList>
    </citation>
    <scope>NUCLEOTIDE SEQUENCE</scope>
    <source>
        <strain evidence="1">BPL690</strain>
    </source>
</reference>
<dbReference type="EMBL" id="WTXG01000376">
    <property type="protein sequence ID" value="KAI0289034.1"/>
    <property type="molecule type" value="Genomic_DNA"/>
</dbReference>
<sequence>MLHFLSESVLFHWMVKGTLRSVSKFDIQMHFLDCNMTSVIFGIKLFEKRGIVRMIAPNMLASLTVSDISTSLYIKAQTWMLSQLVIIKTVYPRILCATPKNIAPVQLLTPPTLRPPLSHITMTPFPPLSPLLAHLILIYHPRVSRIQNKSMHA</sequence>
<name>A0AAD4QGE8_9AGAM</name>
<evidence type="ECO:0000313" key="1">
    <source>
        <dbReference type="EMBL" id="KAI0289034.1"/>
    </source>
</evidence>
<dbReference type="AlphaFoldDB" id="A0AAD4QGE8"/>
<gene>
    <name evidence="1" type="ORF">B0F90DRAFT_908375</name>
</gene>
<proteinExistence type="predicted"/>
<organism evidence="1 2">
    <name type="scientific">Multifurca ochricompacta</name>
    <dbReference type="NCBI Taxonomy" id="376703"/>
    <lineage>
        <taxon>Eukaryota</taxon>
        <taxon>Fungi</taxon>
        <taxon>Dikarya</taxon>
        <taxon>Basidiomycota</taxon>
        <taxon>Agaricomycotina</taxon>
        <taxon>Agaricomycetes</taxon>
        <taxon>Russulales</taxon>
        <taxon>Russulaceae</taxon>
        <taxon>Multifurca</taxon>
    </lineage>
</organism>